<comment type="caution">
    <text evidence="1">The sequence shown here is derived from an EMBL/GenBank/DDBJ whole genome shotgun (WGS) entry which is preliminary data.</text>
</comment>
<dbReference type="Proteomes" id="UP000829398">
    <property type="component" value="Chromosome 8"/>
</dbReference>
<evidence type="ECO:0000313" key="1">
    <source>
        <dbReference type="EMBL" id="KAH9695852.1"/>
    </source>
</evidence>
<organism evidence="1 2">
    <name type="scientific">Citrus sinensis</name>
    <name type="common">Sweet orange</name>
    <name type="synonym">Citrus aurantium var. sinensis</name>
    <dbReference type="NCBI Taxonomy" id="2711"/>
    <lineage>
        <taxon>Eukaryota</taxon>
        <taxon>Viridiplantae</taxon>
        <taxon>Streptophyta</taxon>
        <taxon>Embryophyta</taxon>
        <taxon>Tracheophyta</taxon>
        <taxon>Spermatophyta</taxon>
        <taxon>Magnoliopsida</taxon>
        <taxon>eudicotyledons</taxon>
        <taxon>Gunneridae</taxon>
        <taxon>Pentapetalae</taxon>
        <taxon>rosids</taxon>
        <taxon>malvids</taxon>
        <taxon>Sapindales</taxon>
        <taxon>Rutaceae</taxon>
        <taxon>Aurantioideae</taxon>
        <taxon>Citrus</taxon>
    </lineage>
</organism>
<proteinExistence type="predicted"/>
<evidence type="ECO:0000313" key="2">
    <source>
        <dbReference type="Proteomes" id="UP000829398"/>
    </source>
</evidence>
<sequence>MNYILDSMRIFMKAFHDLFLFNRSFIFSEYILIFGLIPFLMIDSTFDKKYISCLTALLFCWREEYMISLSRNFQMNNFNEIF</sequence>
<accession>A0ACB8IFN1</accession>
<keyword evidence="2" id="KW-1185">Reference proteome</keyword>
<protein>
    <submittedName>
        <fullName evidence="1">Uncharacterized protein</fullName>
    </submittedName>
</protein>
<dbReference type="EMBL" id="CM039177">
    <property type="protein sequence ID" value="KAH9695852.1"/>
    <property type="molecule type" value="Genomic_DNA"/>
</dbReference>
<name>A0ACB8IFN1_CITSI</name>
<gene>
    <name evidence="1" type="ORF">KPL71_022943</name>
</gene>
<reference evidence="2" key="1">
    <citation type="journal article" date="2023" name="Hortic. Res.">
        <title>A chromosome-level phased genome enabling allele-level studies in sweet orange: a case study on citrus Huanglongbing tolerance.</title>
        <authorList>
            <person name="Wu B."/>
            <person name="Yu Q."/>
            <person name="Deng Z."/>
            <person name="Duan Y."/>
            <person name="Luo F."/>
            <person name="Gmitter F. Jr."/>
        </authorList>
    </citation>
    <scope>NUCLEOTIDE SEQUENCE [LARGE SCALE GENOMIC DNA]</scope>
    <source>
        <strain evidence="2">cv. Valencia</strain>
    </source>
</reference>